<reference evidence="2" key="1">
    <citation type="journal article" date="2015" name="Nature">
        <title>Complex archaea that bridge the gap between prokaryotes and eukaryotes.</title>
        <authorList>
            <person name="Spang A."/>
            <person name="Saw J.H."/>
            <person name="Jorgensen S.L."/>
            <person name="Zaremba-Niedzwiedzka K."/>
            <person name="Martijn J."/>
            <person name="Lind A.E."/>
            <person name="van Eijk R."/>
            <person name="Schleper C."/>
            <person name="Guy L."/>
            <person name="Ettema T.J."/>
        </authorList>
    </citation>
    <scope>NUCLEOTIDE SEQUENCE</scope>
</reference>
<dbReference type="SUPFAM" id="SSF55729">
    <property type="entry name" value="Acyl-CoA N-acyltransferases (Nat)"/>
    <property type="match status" value="1"/>
</dbReference>
<accession>A0A0F9TBW9</accession>
<sequence>MSDFIRCELLSNDAHPLATRFYRNHNSGMKVRSRHQTWVIRDPEIIASLCLQPMDRGYWLTSLLVSPGHRNQGKATTLLSHVRTSVSGPIWLFCNPTLQAFYERSGFNRCSDLPEALADRLARYQRSKQLMAMRAGSPGSGF</sequence>
<dbReference type="PROSITE" id="PS51186">
    <property type="entry name" value="GNAT"/>
    <property type="match status" value="1"/>
</dbReference>
<dbReference type="GO" id="GO:0016747">
    <property type="term" value="F:acyltransferase activity, transferring groups other than amino-acyl groups"/>
    <property type="evidence" value="ECO:0007669"/>
    <property type="project" value="InterPro"/>
</dbReference>
<feature type="domain" description="N-acetyltransferase" evidence="1">
    <location>
        <begin position="1"/>
        <end position="136"/>
    </location>
</feature>
<dbReference type="EMBL" id="LAZR01000362">
    <property type="protein sequence ID" value="KKN72432.1"/>
    <property type="molecule type" value="Genomic_DNA"/>
</dbReference>
<evidence type="ECO:0000259" key="1">
    <source>
        <dbReference type="PROSITE" id="PS51186"/>
    </source>
</evidence>
<dbReference type="InterPro" id="IPR016181">
    <property type="entry name" value="Acyl_CoA_acyltransferase"/>
</dbReference>
<gene>
    <name evidence="2" type="ORF">LCGC14_0410430</name>
</gene>
<proteinExistence type="predicted"/>
<protein>
    <recommendedName>
        <fullName evidence="1">N-acetyltransferase domain-containing protein</fullName>
    </recommendedName>
</protein>
<dbReference type="AlphaFoldDB" id="A0A0F9TBW9"/>
<name>A0A0F9TBW9_9ZZZZ</name>
<dbReference type="Pfam" id="PF13508">
    <property type="entry name" value="Acetyltransf_7"/>
    <property type="match status" value="1"/>
</dbReference>
<evidence type="ECO:0000313" key="2">
    <source>
        <dbReference type="EMBL" id="KKN72432.1"/>
    </source>
</evidence>
<dbReference type="InterPro" id="IPR000182">
    <property type="entry name" value="GNAT_dom"/>
</dbReference>
<comment type="caution">
    <text evidence="2">The sequence shown here is derived from an EMBL/GenBank/DDBJ whole genome shotgun (WGS) entry which is preliminary data.</text>
</comment>
<dbReference type="Gene3D" id="3.40.630.30">
    <property type="match status" value="1"/>
</dbReference>
<dbReference type="CDD" id="cd04301">
    <property type="entry name" value="NAT_SF"/>
    <property type="match status" value="1"/>
</dbReference>
<organism evidence="2">
    <name type="scientific">marine sediment metagenome</name>
    <dbReference type="NCBI Taxonomy" id="412755"/>
    <lineage>
        <taxon>unclassified sequences</taxon>
        <taxon>metagenomes</taxon>
        <taxon>ecological metagenomes</taxon>
    </lineage>
</organism>